<dbReference type="Pfam" id="PF24608">
    <property type="entry name" value="PDDEXK_15"/>
    <property type="match status" value="1"/>
</dbReference>
<dbReference type="EMBL" id="BARS01005491">
    <property type="protein sequence ID" value="GAF74248.1"/>
    <property type="molecule type" value="Genomic_DNA"/>
</dbReference>
<sequence>MAKGSDWEREASKMLSLWWTEGERDDVIWRTAASGGRATVRSKVGKNTANACGDLCYTDRIAKPLFDFMLIECKRGYAKAQPSGSINVLYWLDRPTNTKPPLLYQWWHKLKEECRAAGAHYGAIIFRRTGKRACIMLEYHLFSTMAQYCKPYTGMDITISTPHETHPWPEEEYVILDLERFLAWCSPQTITLMLEDLGGAKQHQTRTLRR</sequence>
<reference evidence="1" key="1">
    <citation type="journal article" date="2014" name="Front. Microbiol.">
        <title>High frequency of phylogenetically diverse reductive dehalogenase-homologous genes in deep subseafloor sedimentary metagenomes.</title>
        <authorList>
            <person name="Kawai M."/>
            <person name="Futagami T."/>
            <person name="Toyoda A."/>
            <person name="Takaki Y."/>
            <person name="Nishi S."/>
            <person name="Hori S."/>
            <person name="Arai W."/>
            <person name="Tsubouchi T."/>
            <person name="Morono Y."/>
            <person name="Uchiyama I."/>
            <person name="Ito T."/>
            <person name="Fujiyama A."/>
            <person name="Inagaki F."/>
            <person name="Takami H."/>
        </authorList>
    </citation>
    <scope>NUCLEOTIDE SEQUENCE</scope>
    <source>
        <strain evidence="1">Expedition CK06-06</strain>
    </source>
</reference>
<accession>X0RZN9</accession>
<organism evidence="1">
    <name type="scientific">marine sediment metagenome</name>
    <dbReference type="NCBI Taxonomy" id="412755"/>
    <lineage>
        <taxon>unclassified sequences</taxon>
        <taxon>metagenomes</taxon>
        <taxon>ecological metagenomes</taxon>
    </lineage>
</organism>
<evidence type="ECO:0000313" key="1">
    <source>
        <dbReference type="EMBL" id="GAF74248.1"/>
    </source>
</evidence>
<name>X0RZN9_9ZZZZ</name>
<protein>
    <submittedName>
        <fullName evidence="1">Uncharacterized protein</fullName>
    </submittedName>
</protein>
<dbReference type="AlphaFoldDB" id="X0RZN9"/>
<dbReference type="InterPro" id="IPR056931">
    <property type="entry name" value="D14-like"/>
</dbReference>
<proteinExistence type="predicted"/>
<comment type="caution">
    <text evidence="1">The sequence shown here is derived from an EMBL/GenBank/DDBJ whole genome shotgun (WGS) entry which is preliminary data.</text>
</comment>
<gene>
    <name evidence="1" type="ORF">S01H1_10776</name>
</gene>